<dbReference type="GO" id="GO:0004803">
    <property type="term" value="F:transposase activity"/>
    <property type="evidence" value="ECO:0007669"/>
    <property type="project" value="InterPro"/>
</dbReference>
<evidence type="ECO:0008006" key="4">
    <source>
        <dbReference type="Google" id="ProtNLM"/>
    </source>
</evidence>
<evidence type="ECO:0000313" key="2">
    <source>
        <dbReference type="EMBL" id="RJG37755.1"/>
    </source>
</evidence>
<dbReference type="InterPro" id="IPR009057">
    <property type="entry name" value="Homeodomain-like_sf"/>
</dbReference>
<dbReference type="GO" id="GO:0006313">
    <property type="term" value="P:DNA transposition"/>
    <property type="evidence" value="ECO:0007669"/>
    <property type="project" value="InterPro"/>
</dbReference>
<dbReference type="Pfam" id="PF01527">
    <property type="entry name" value="HTH_Tnp_1"/>
    <property type="match status" value="1"/>
</dbReference>
<protein>
    <recommendedName>
        <fullName evidence="4">Transposase</fullName>
    </recommendedName>
</protein>
<sequence>MVPRYSEERKQQILNKLLPPLNMTVAEVARNEGIGLQTLYNWRDKAKQQGRPVPGNKPTSDQ</sequence>
<dbReference type="AlphaFoldDB" id="A0A418Y9K7"/>
<dbReference type="GO" id="GO:0003677">
    <property type="term" value="F:DNA binding"/>
    <property type="evidence" value="ECO:0007669"/>
    <property type="project" value="InterPro"/>
</dbReference>
<name>A0A418Y9K7_9GAMM</name>
<reference evidence="2 3" key="2">
    <citation type="submission" date="2019-01" db="EMBL/GenBank/DDBJ databases">
        <title>Motilimonas pumilus sp. nov., isolated from the gut of sea cucumber (Apostichopus japonicus).</title>
        <authorList>
            <person name="Wang F.-Q."/>
            <person name="Ren L.-H."/>
            <person name="Lin Y.-W."/>
            <person name="Sun G.-H."/>
            <person name="Du Z.-J."/>
            <person name="Zhao J.-X."/>
            <person name="Liu X.-J."/>
            <person name="Liu L.-J."/>
        </authorList>
    </citation>
    <scope>NUCLEOTIDE SEQUENCE [LARGE SCALE GENOMIC DNA]</scope>
    <source>
        <strain evidence="2 3">PLHSC7-2</strain>
    </source>
</reference>
<dbReference type="InterPro" id="IPR002514">
    <property type="entry name" value="Transposase_8"/>
</dbReference>
<comment type="caution">
    <text evidence="2">The sequence shown here is derived from an EMBL/GenBank/DDBJ whole genome shotgun (WGS) entry which is preliminary data.</text>
</comment>
<dbReference type="Proteomes" id="UP000283255">
    <property type="component" value="Unassembled WGS sequence"/>
</dbReference>
<evidence type="ECO:0000256" key="1">
    <source>
        <dbReference type="ARBA" id="ARBA00009964"/>
    </source>
</evidence>
<dbReference type="EMBL" id="QZCH01000047">
    <property type="protein sequence ID" value="RJG37755.1"/>
    <property type="molecule type" value="Genomic_DNA"/>
</dbReference>
<evidence type="ECO:0000313" key="3">
    <source>
        <dbReference type="Proteomes" id="UP000283255"/>
    </source>
</evidence>
<comment type="similarity">
    <text evidence="1">Belongs to the transposase 8 family.</text>
</comment>
<keyword evidence="3" id="KW-1185">Reference proteome</keyword>
<accession>A0A418Y9K7</accession>
<gene>
    <name evidence="2" type="ORF">D1Z90_19575</name>
</gene>
<reference evidence="2 3" key="1">
    <citation type="submission" date="2018-09" db="EMBL/GenBank/DDBJ databases">
        <authorList>
            <person name="Wang F."/>
        </authorList>
    </citation>
    <scope>NUCLEOTIDE SEQUENCE [LARGE SCALE GENOMIC DNA]</scope>
    <source>
        <strain evidence="2 3">PLHSC7-2</strain>
    </source>
</reference>
<proteinExistence type="inferred from homology"/>
<dbReference type="SUPFAM" id="SSF46689">
    <property type="entry name" value="Homeodomain-like"/>
    <property type="match status" value="1"/>
</dbReference>
<organism evidence="2 3">
    <name type="scientific">Motilimonas pumila</name>
    <dbReference type="NCBI Taxonomy" id="2303987"/>
    <lineage>
        <taxon>Bacteria</taxon>
        <taxon>Pseudomonadati</taxon>
        <taxon>Pseudomonadota</taxon>
        <taxon>Gammaproteobacteria</taxon>
        <taxon>Alteromonadales</taxon>
        <taxon>Alteromonadales genera incertae sedis</taxon>
        <taxon>Motilimonas</taxon>
    </lineage>
</organism>